<reference evidence="3" key="1">
    <citation type="submission" date="2007-04" db="EMBL/GenBank/DDBJ databases">
        <title>Complete sequence of chromosome of Rhodobacter sphaeroides ATCC 17025.</title>
        <authorList>
            <consortium name="US DOE Joint Genome Institute"/>
            <person name="Copeland A."/>
            <person name="Lucas S."/>
            <person name="Lapidus A."/>
            <person name="Barry K."/>
            <person name="Detter J.C."/>
            <person name="Glavina del Rio T."/>
            <person name="Hammon N."/>
            <person name="Israni S."/>
            <person name="Dalin E."/>
            <person name="Tice H."/>
            <person name="Pitluck S."/>
            <person name="Chertkov O."/>
            <person name="Brettin T."/>
            <person name="Bruce D."/>
            <person name="Han C."/>
            <person name="Schmutz J."/>
            <person name="Larimer F."/>
            <person name="Land M."/>
            <person name="Hauser L."/>
            <person name="Kyrpides N."/>
            <person name="Kim E."/>
            <person name="Richardson P."/>
            <person name="Mackenzie C."/>
            <person name="Choudhary M."/>
            <person name="Donohue T.J."/>
            <person name="Kaplan S."/>
        </authorList>
    </citation>
    <scope>NUCLEOTIDE SEQUENCE [LARGE SCALE GENOMIC DNA]</scope>
    <source>
        <strain evidence="3">ATCC 17025</strain>
    </source>
</reference>
<gene>
    <name evidence="3" type="ordered locus">Rsph17025_0477</name>
</gene>
<dbReference type="InterPro" id="IPR010998">
    <property type="entry name" value="Integrase_recombinase_N"/>
</dbReference>
<keyword evidence="1" id="KW-0238">DNA-binding</keyword>
<dbReference type="GO" id="GO:0003677">
    <property type="term" value="F:DNA binding"/>
    <property type="evidence" value="ECO:0007669"/>
    <property type="project" value="UniProtKB-KW"/>
</dbReference>
<dbReference type="EMBL" id="CP000661">
    <property type="protein sequence ID" value="ABP69383.1"/>
    <property type="molecule type" value="Genomic_DNA"/>
</dbReference>
<dbReference type="Gene3D" id="1.10.150.130">
    <property type="match status" value="1"/>
</dbReference>
<feature type="region of interest" description="Disordered" evidence="2">
    <location>
        <begin position="205"/>
        <end position="241"/>
    </location>
</feature>
<accession>A4WPR9</accession>
<dbReference type="eggNOG" id="COG0582">
    <property type="taxonomic scope" value="Bacteria"/>
</dbReference>
<organism evidence="3">
    <name type="scientific">Cereibacter sphaeroides (strain ATCC 17025 / ATH 2.4.3)</name>
    <name type="common">Rhodobacter sphaeroides</name>
    <dbReference type="NCBI Taxonomy" id="349102"/>
    <lineage>
        <taxon>Bacteria</taxon>
        <taxon>Pseudomonadati</taxon>
        <taxon>Pseudomonadota</taxon>
        <taxon>Alphaproteobacteria</taxon>
        <taxon>Rhodobacterales</taxon>
        <taxon>Paracoccaceae</taxon>
        <taxon>Cereibacter</taxon>
    </lineage>
</organism>
<sequence>MPVSISSPGPAVPRSGSSETAPARSRPALATAAKLKRLSRLTLVRPRSCLAADEMTVAHALTLYGEEHGPTVADPQRIGYAIEALMTFWGDLRVAAIRGETCRTYAHQRGRAPGTIRRELGMLQAALNHCVREDHFLSAPKVTLPEKPRARERWLTQEESYWLLRAARNLRRDGRHLAWFIVAGLYTGRVSSSAMRARRFSDCSPARSGSWATISRWPAKPASARPASSNARPRKISTSSP</sequence>
<feature type="region of interest" description="Disordered" evidence="2">
    <location>
        <begin position="1"/>
        <end position="27"/>
    </location>
</feature>
<evidence type="ECO:0008006" key="4">
    <source>
        <dbReference type="Google" id="ProtNLM"/>
    </source>
</evidence>
<protein>
    <recommendedName>
        <fullName evidence="4">Phage integrase family protein</fullName>
    </recommendedName>
</protein>
<proteinExistence type="predicted"/>
<evidence type="ECO:0000256" key="2">
    <source>
        <dbReference type="SAM" id="MobiDB-lite"/>
    </source>
</evidence>
<dbReference type="InterPro" id="IPR011010">
    <property type="entry name" value="DNA_brk_join_enz"/>
</dbReference>
<dbReference type="KEGG" id="rsq:Rsph17025_0477"/>
<name>A4WPR9_CERS5</name>
<feature type="compositionally biased region" description="Low complexity" evidence="2">
    <location>
        <begin position="215"/>
        <end position="231"/>
    </location>
</feature>
<dbReference type="AlphaFoldDB" id="A4WPR9"/>
<dbReference type="STRING" id="349102.Rsph17025_0477"/>
<dbReference type="SUPFAM" id="SSF56349">
    <property type="entry name" value="DNA breaking-rejoining enzymes"/>
    <property type="match status" value="1"/>
</dbReference>
<evidence type="ECO:0000313" key="3">
    <source>
        <dbReference type="EMBL" id="ABP69383.1"/>
    </source>
</evidence>
<evidence type="ECO:0000256" key="1">
    <source>
        <dbReference type="ARBA" id="ARBA00023125"/>
    </source>
</evidence>
<dbReference type="HOGENOM" id="CLU_1151133_0_0_5"/>